<evidence type="ECO:0000259" key="2">
    <source>
        <dbReference type="Pfam" id="PF13480"/>
    </source>
</evidence>
<dbReference type="Proteomes" id="UP000234433">
    <property type="component" value="Unassembled WGS sequence"/>
</dbReference>
<dbReference type="EMBL" id="FXZD01000022">
    <property type="protein sequence ID" value="SMY05231.1"/>
    <property type="molecule type" value="Genomic_DNA"/>
</dbReference>
<gene>
    <name evidence="3" type="ORF">BANT918_03315</name>
</gene>
<dbReference type="SUPFAM" id="SSF55729">
    <property type="entry name" value="Acyl-CoA N-acyltransferases (Nat)"/>
    <property type="match status" value="1"/>
</dbReference>
<feature type="compositionally biased region" description="Basic and acidic residues" evidence="1">
    <location>
        <begin position="326"/>
        <end position="344"/>
    </location>
</feature>
<dbReference type="InterPro" id="IPR016181">
    <property type="entry name" value="Acyl_CoA_acyltransferase"/>
</dbReference>
<evidence type="ECO:0000313" key="4">
    <source>
        <dbReference type="Proteomes" id="UP000234433"/>
    </source>
</evidence>
<name>A0A2H1KZU9_9MICO</name>
<accession>A0A2H1KZU9</accession>
<dbReference type="AlphaFoldDB" id="A0A2H1KZU9"/>
<feature type="region of interest" description="Disordered" evidence="1">
    <location>
        <begin position="326"/>
        <end position="350"/>
    </location>
</feature>
<dbReference type="GO" id="GO:0016740">
    <property type="term" value="F:transferase activity"/>
    <property type="evidence" value="ECO:0007669"/>
    <property type="project" value="UniProtKB-KW"/>
</dbReference>
<evidence type="ECO:0000313" key="3">
    <source>
        <dbReference type="EMBL" id="SMY05231.1"/>
    </source>
</evidence>
<evidence type="ECO:0000256" key="1">
    <source>
        <dbReference type="SAM" id="MobiDB-lite"/>
    </source>
</evidence>
<reference evidence="3 4" key="1">
    <citation type="submission" date="2017-03" db="EMBL/GenBank/DDBJ databases">
        <authorList>
            <person name="Afonso C.L."/>
            <person name="Miller P.J."/>
            <person name="Scott M.A."/>
            <person name="Spackman E."/>
            <person name="Goraichik I."/>
            <person name="Dimitrov K.M."/>
            <person name="Suarez D.L."/>
            <person name="Swayne D.E."/>
        </authorList>
    </citation>
    <scope>NUCLEOTIDE SEQUENCE [LARGE SCALE GENOMIC DNA]</scope>
    <source>
        <strain evidence="3 4">CNRZ 918</strain>
    </source>
</reference>
<dbReference type="InterPro" id="IPR038740">
    <property type="entry name" value="BioF2-like_GNAT_dom"/>
</dbReference>
<protein>
    <submittedName>
        <fullName evidence="3">Acetyltransferase involved in cellulose biosynthesis, CelD/BcsL family</fullName>
    </submittedName>
</protein>
<feature type="domain" description="BioF2-like acetyltransferase" evidence="2">
    <location>
        <begin position="151"/>
        <end position="293"/>
    </location>
</feature>
<keyword evidence="3" id="KW-0808">Transferase</keyword>
<organism evidence="3 4">
    <name type="scientific">Brevibacterium antiquum CNRZ 918</name>
    <dbReference type="NCBI Taxonomy" id="1255637"/>
    <lineage>
        <taxon>Bacteria</taxon>
        <taxon>Bacillati</taxon>
        <taxon>Actinomycetota</taxon>
        <taxon>Actinomycetes</taxon>
        <taxon>Micrococcales</taxon>
        <taxon>Brevibacteriaceae</taxon>
        <taxon>Brevibacterium</taxon>
    </lineage>
</organism>
<dbReference type="Gene3D" id="3.40.630.30">
    <property type="match status" value="1"/>
</dbReference>
<sequence length="350" mass="39525">MEFIGPDADTWDRLAAHSQNIFQTRDFAEAWWSVYQPHGEMVVLTDRADDPRCILPLYRRGKAVPLIRQIGHGPADELGPLAAPDDRHLAAELLRSELGRDLRRGVLVLHDAPVEAEWTDRLDGGLIRTTPSPIVDLSMGGWDEFLASRSRSFRKEIRHQRNRIERDFEMTIRTSTQETLEEDLTTLFRLHRLRWGAEAPFAKGEQAALARRFARHCIDRDRLRLTVMELNGRPAAALLGLRFAGVHSSWQSGRDPEFDQYSVGSVLLMDGLRTAAADGAREYRLLRGGESYKNRLADQSRDTCTLTVSSGPAGAAATRIAQARRSLERLVHERRESRSRKSSEPRNGAS</sequence>
<proteinExistence type="predicted"/>
<dbReference type="Pfam" id="PF13480">
    <property type="entry name" value="Acetyltransf_6"/>
    <property type="match status" value="1"/>
</dbReference>